<proteinExistence type="inferred from homology"/>
<dbReference type="InterPro" id="IPR042097">
    <property type="entry name" value="Aminopeptidase_N-like_N_sf"/>
</dbReference>
<feature type="chain" id="PRO_5032615961" description="Aminopeptidase N" evidence="15">
    <location>
        <begin position="27"/>
        <end position="644"/>
    </location>
</feature>
<comment type="similarity">
    <text evidence="3">Belongs to the peptidase M1 family.</text>
</comment>
<evidence type="ECO:0000256" key="3">
    <source>
        <dbReference type="ARBA" id="ARBA00010136"/>
    </source>
</evidence>
<evidence type="ECO:0000256" key="9">
    <source>
        <dbReference type="ARBA" id="ARBA00022801"/>
    </source>
</evidence>
<evidence type="ECO:0000256" key="14">
    <source>
        <dbReference type="PIRSR" id="PIRSR634015-3"/>
    </source>
</evidence>
<evidence type="ECO:0000256" key="7">
    <source>
        <dbReference type="ARBA" id="ARBA00022670"/>
    </source>
</evidence>
<evidence type="ECO:0000256" key="11">
    <source>
        <dbReference type="ARBA" id="ARBA00023049"/>
    </source>
</evidence>
<dbReference type="CDD" id="cd09599">
    <property type="entry name" value="M1_LTA4H"/>
    <property type="match status" value="1"/>
</dbReference>
<dbReference type="Pfam" id="PF09127">
    <property type="entry name" value="Leuk-A4-hydro_C"/>
    <property type="match status" value="1"/>
</dbReference>
<dbReference type="EC" id="3.4.11.2" evidence="4"/>
<keyword evidence="7" id="KW-0645">Protease</keyword>
<dbReference type="SUPFAM" id="SSF48371">
    <property type="entry name" value="ARM repeat"/>
    <property type="match status" value="1"/>
</dbReference>
<dbReference type="InterPro" id="IPR014782">
    <property type="entry name" value="Peptidase_M1_dom"/>
</dbReference>
<feature type="active site" description="Proton acceptor" evidence="12">
    <location>
        <position position="335"/>
    </location>
</feature>
<organism evidence="17 18">
    <name type="scientific">Parasphingopyxis marina</name>
    <dbReference type="NCBI Taxonomy" id="2761622"/>
    <lineage>
        <taxon>Bacteria</taxon>
        <taxon>Pseudomonadati</taxon>
        <taxon>Pseudomonadota</taxon>
        <taxon>Alphaproteobacteria</taxon>
        <taxon>Sphingomonadales</taxon>
        <taxon>Sphingomonadaceae</taxon>
        <taxon>Parasphingopyxis</taxon>
    </lineage>
</organism>
<feature type="binding site" evidence="14">
    <location>
        <position position="334"/>
    </location>
    <ligand>
        <name>Zn(2+)</name>
        <dbReference type="ChEBI" id="CHEBI:29105"/>
        <note>catalytic</note>
    </ligand>
</feature>
<accession>A0A842I3D0</accession>
<dbReference type="PANTHER" id="PTHR45726">
    <property type="entry name" value="LEUKOTRIENE A-4 HYDROLASE"/>
    <property type="match status" value="1"/>
</dbReference>
<dbReference type="SUPFAM" id="SSF63737">
    <property type="entry name" value="Leukotriene A4 hydrolase N-terminal domain"/>
    <property type="match status" value="1"/>
</dbReference>
<evidence type="ECO:0000256" key="6">
    <source>
        <dbReference type="ARBA" id="ARBA00022490"/>
    </source>
</evidence>
<name>A0A842I3D0_9SPHN</name>
<evidence type="ECO:0000313" key="18">
    <source>
        <dbReference type="Proteomes" id="UP000564378"/>
    </source>
</evidence>
<evidence type="ECO:0000259" key="16">
    <source>
        <dbReference type="SMART" id="SM01263"/>
    </source>
</evidence>
<dbReference type="InterPro" id="IPR015211">
    <property type="entry name" value="Peptidase_M1_C"/>
</dbReference>
<feature type="binding site" evidence="13">
    <location>
        <begin position="305"/>
        <end position="310"/>
    </location>
    <ligand>
        <name>a peptide</name>
        <dbReference type="ChEBI" id="CHEBI:60466"/>
    </ligand>
</feature>
<feature type="signal peptide" evidence="15">
    <location>
        <begin position="1"/>
        <end position="26"/>
    </location>
</feature>
<dbReference type="InterPro" id="IPR045357">
    <property type="entry name" value="Aminopeptidase_N-like_N"/>
</dbReference>
<dbReference type="Gene3D" id="3.30.2010.30">
    <property type="match status" value="1"/>
</dbReference>
<keyword evidence="18" id="KW-1185">Reference proteome</keyword>
<keyword evidence="8 14" id="KW-0479">Metal-binding</keyword>
<feature type="domain" description="Peptidase M1 leukotriene A4 hydrolase/aminopeptidase C-terminal" evidence="16">
    <location>
        <begin position="490"/>
        <end position="639"/>
    </location>
</feature>
<dbReference type="AlphaFoldDB" id="A0A842I3D0"/>
<comment type="caution">
    <text evidence="17">The sequence shown here is derived from an EMBL/GenBank/DDBJ whole genome shotgun (WGS) entry which is preliminary data.</text>
</comment>
<feature type="binding site" evidence="13">
    <location>
        <begin position="594"/>
        <end position="596"/>
    </location>
    <ligand>
        <name>a peptide</name>
        <dbReference type="ChEBI" id="CHEBI:60466"/>
    </ligand>
</feature>
<comment type="subcellular location">
    <subcellularLocation>
        <location evidence="2">Cytoplasm</location>
    </subcellularLocation>
</comment>
<feature type="active site" description="Proton donor" evidence="12">
    <location>
        <position position="423"/>
    </location>
</feature>
<dbReference type="InterPro" id="IPR038502">
    <property type="entry name" value="M1_LTA-4_hydro/amino_C_sf"/>
</dbReference>
<evidence type="ECO:0000256" key="4">
    <source>
        <dbReference type="ARBA" id="ARBA00012564"/>
    </source>
</evidence>
<dbReference type="InterPro" id="IPR016024">
    <property type="entry name" value="ARM-type_fold"/>
</dbReference>
<dbReference type="Gene3D" id="1.25.40.320">
    <property type="entry name" value="Peptidase M1, leukotriene A4 hydrolase/aminopeptidase C-terminal domain"/>
    <property type="match status" value="1"/>
</dbReference>
<dbReference type="SUPFAM" id="SSF55486">
    <property type="entry name" value="Metalloproteases ('zincins'), catalytic domain"/>
    <property type="match status" value="1"/>
</dbReference>
<feature type="binding site" evidence="13">
    <location>
        <begin position="171"/>
        <end position="173"/>
    </location>
    <ligand>
        <name>a peptide</name>
        <dbReference type="ChEBI" id="CHEBI:60466"/>
    </ligand>
</feature>
<evidence type="ECO:0000256" key="12">
    <source>
        <dbReference type="PIRSR" id="PIRSR634015-1"/>
    </source>
</evidence>
<dbReference type="Proteomes" id="UP000564378">
    <property type="component" value="Unassembled WGS sequence"/>
</dbReference>
<dbReference type="GO" id="GO:0008270">
    <property type="term" value="F:zinc ion binding"/>
    <property type="evidence" value="ECO:0007669"/>
    <property type="project" value="InterPro"/>
</dbReference>
<dbReference type="EMBL" id="JACJVJ010000002">
    <property type="protein sequence ID" value="MBC2778484.1"/>
    <property type="molecule type" value="Genomic_DNA"/>
</dbReference>
<dbReference type="GO" id="GO:0008237">
    <property type="term" value="F:metallopeptidase activity"/>
    <property type="evidence" value="ECO:0007669"/>
    <property type="project" value="UniProtKB-KW"/>
</dbReference>
<dbReference type="Pfam" id="PF17900">
    <property type="entry name" value="Peptidase_M1_N"/>
    <property type="match status" value="1"/>
</dbReference>
<evidence type="ECO:0000313" key="17">
    <source>
        <dbReference type="EMBL" id="MBC2778484.1"/>
    </source>
</evidence>
<dbReference type="FunFam" id="3.30.2010.30:FF:000001">
    <property type="entry name" value="Leukotriene A(4) hydrolase"/>
    <property type="match status" value="1"/>
</dbReference>
<dbReference type="GO" id="GO:0005737">
    <property type="term" value="C:cytoplasm"/>
    <property type="evidence" value="ECO:0007669"/>
    <property type="project" value="UniProtKB-SubCell"/>
</dbReference>
<evidence type="ECO:0000256" key="5">
    <source>
        <dbReference type="ARBA" id="ARBA00015611"/>
    </source>
</evidence>
<gene>
    <name evidence="17" type="ORF">H6P80_12735</name>
</gene>
<dbReference type="GO" id="GO:0006508">
    <property type="term" value="P:proteolysis"/>
    <property type="evidence" value="ECO:0007669"/>
    <property type="project" value="UniProtKB-KW"/>
</dbReference>
<evidence type="ECO:0000256" key="8">
    <source>
        <dbReference type="ARBA" id="ARBA00022723"/>
    </source>
</evidence>
<keyword evidence="15" id="KW-0732">Signal</keyword>
<evidence type="ECO:0000256" key="2">
    <source>
        <dbReference type="ARBA" id="ARBA00004496"/>
    </source>
</evidence>
<dbReference type="InterPro" id="IPR034015">
    <property type="entry name" value="M1_LTA4H"/>
</dbReference>
<protein>
    <recommendedName>
        <fullName evidence="5">Aminopeptidase N</fullName>
        <ecNumber evidence="4">3.4.11.2</ecNumber>
    </recommendedName>
</protein>
<dbReference type="InterPro" id="IPR001930">
    <property type="entry name" value="Peptidase_M1"/>
</dbReference>
<evidence type="ECO:0000256" key="1">
    <source>
        <dbReference type="ARBA" id="ARBA00000098"/>
    </source>
</evidence>
<dbReference type="PRINTS" id="PR00756">
    <property type="entry name" value="ALADIPTASE"/>
</dbReference>
<dbReference type="PANTHER" id="PTHR45726:SF3">
    <property type="entry name" value="LEUKOTRIENE A-4 HYDROLASE"/>
    <property type="match status" value="1"/>
</dbReference>
<evidence type="ECO:0000256" key="10">
    <source>
        <dbReference type="ARBA" id="ARBA00022833"/>
    </source>
</evidence>
<comment type="cofactor">
    <cofactor evidence="14">
        <name>Zn(2+)</name>
        <dbReference type="ChEBI" id="CHEBI:29105"/>
    </cofactor>
    <text evidence="14">Binds 1 zinc ion per subunit.</text>
</comment>
<dbReference type="Gene3D" id="2.60.40.1730">
    <property type="entry name" value="tricorn interacting facor f3 domain"/>
    <property type="match status" value="1"/>
</dbReference>
<keyword evidence="6" id="KW-0963">Cytoplasm</keyword>
<dbReference type="Pfam" id="PF01433">
    <property type="entry name" value="Peptidase_M1"/>
    <property type="match status" value="1"/>
</dbReference>
<evidence type="ECO:0000256" key="13">
    <source>
        <dbReference type="PIRSR" id="PIRSR634015-2"/>
    </source>
</evidence>
<dbReference type="InterPro" id="IPR049980">
    <property type="entry name" value="LTA4H_cat"/>
</dbReference>
<comment type="catalytic activity">
    <reaction evidence="1">
        <text>Release of an N-terminal amino acid, Xaa-|-Yaa- from a peptide, amide or arylamide. Xaa is preferably Ala, but may be most amino acids including Pro (slow action). When a terminal hydrophobic residue is followed by a prolyl residue, the two may be released as an intact Xaa-Pro dipeptide.</text>
        <dbReference type="EC" id="3.4.11.2"/>
    </reaction>
</comment>
<keyword evidence="9" id="KW-0378">Hydrolase</keyword>
<sequence length="644" mass="71139">MMFARILGLFPLALLFPIAACGSAGDAGGTAAAQENAVSIFASEEGVDTHSYARPLEARVTHVALDLNADFDAQRMVGTATLDLEVAEGAEEVVLDSKDLEIREVVNGDGETLQWEMGEDSGDAHGAPLTIRLGGATRIKITYASAPGAEALQWLEPEQTAGGETPYLFSQGQAILNRSWIPTQDSPGIRQSWDARITAPRGIRVVMSAEMLTPDGEPVDGEPGRLAYRFKMDEPVAPYLIAIAAGDIAFQQLGERTGVYAEPSMLADAAAEFEDLEEMVIAAEALYGEYRWGRYDLLVLPPSFPFGGMENPRLTFVTPTVIAGDKSLVSLIAHELAHSWSGNLVTNATWDDFWLNEGFTVYFENRIMEAVYGTEQAAMLADLGWTDMMEDVEAVGGLTAADTALHLDLDGRDPDDGMTDIAYEKGAVFLRTIERTVGRARFDAWLRDYFDRHAFQPQTSAGLLSDMRANLFEGDEADRIGLDEWVYEPGLPENAVHIQSNRFRAVDQAIENFVDNGSIAVINWPEWTTQERQRFLNGLPRDLSEERLETLDESFDFSEARNSEIRFAWLKLAIANRFDPARDSIEEFLLSMGRRKFVAPLFEALMEEGDWGAPLARRIYAEARSRYHSVTTGTVDELVDTGDD</sequence>
<reference evidence="17 18" key="1">
    <citation type="submission" date="2020-08" db="EMBL/GenBank/DDBJ databases">
        <title>Draft genome sequence of Parasphingopyxis sp. GrpM-11.</title>
        <authorList>
            <person name="Oh J."/>
            <person name="Roh D.-H."/>
        </authorList>
    </citation>
    <scope>NUCLEOTIDE SEQUENCE [LARGE SCALE GENOMIC DNA]</scope>
    <source>
        <strain evidence="17 18">GrpM-11</strain>
    </source>
</reference>
<dbReference type="SMART" id="SM01263">
    <property type="entry name" value="Leuk-A4-hydro_C"/>
    <property type="match status" value="1"/>
</dbReference>
<keyword evidence="11" id="KW-0482">Metalloprotease</keyword>
<keyword evidence="10 14" id="KW-0862">Zinc</keyword>
<dbReference type="Gene3D" id="1.10.390.10">
    <property type="entry name" value="Neutral Protease Domain 2"/>
    <property type="match status" value="1"/>
</dbReference>
<evidence type="ECO:0000256" key="15">
    <source>
        <dbReference type="SAM" id="SignalP"/>
    </source>
</evidence>
<dbReference type="InterPro" id="IPR027268">
    <property type="entry name" value="Peptidase_M4/M1_CTD_sf"/>
</dbReference>
<feature type="binding site" evidence="14">
    <location>
        <position position="338"/>
    </location>
    <ligand>
        <name>Zn(2+)</name>
        <dbReference type="ChEBI" id="CHEBI:29105"/>
        <note>catalytic</note>
    </ligand>
</feature>
<dbReference type="GO" id="GO:0016285">
    <property type="term" value="F:alanyl aminopeptidase activity"/>
    <property type="evidence" value="ECO:0007669"/>
    <property type="project" value="UniProtKB-EC"/>
</dbReference>
<feature type="binding site" evidence="14">
    <location>
        <position position="357"/>
    </location>
    <ligand>
        <name>Zn(2+)</name>
        <dbReference type="ChEBI" id="CHEBI:29105"/>
        <note>catalytic</note>
    </ligand>
</feature>